<dbReference type="EMBL" id="OR420753">
    <property type="protein sequence ID" value="WOZ55737.1"/>
    <property type="molecule type" value="Genomic_DNA"/>
</dbReference>
<protein>
    <submittedName>
        <fullName evidence="1">Uncharacterized protein</fullName>
    </submittedName>
</protein>
<gene>
    <name evidence="1" type="ORF">HTVC041P_gp3</name>
</gene>
<name>A0AAX4G2M7_9CAUD</name>
<evidence type="ECO:0000313" key="2">
    <source>
        <dbReference type="Proteomes" id="UP001301519"/>
    </source>
</evidence>
<evidence type="ECO:0000313" key="1">
    <source>
        <dbReference type="EMBL" id="WOZ55737.1"/>
    </source>
</evidence>
<keyword evidence="2" id="KW-1185">Reference proteome</keyword>
<accession>A0AAX4G2M7</accession>
<sequence length="53" mass="6041">MIVAVPVYDEWGHALNKLEKPKLAKALEETSENLKPSEPKTEILVIEQPEDRI</sequence>
<proteinExistence type="predicted"/>
<dbReference type="Proteomes" id="UP001301519">
    <property type="component" value="Segment"/>
</dbReference>
<reference evidence="1 2" key="1">
    <citation type="submission" date="2023-08" db="EMBL/GenBank/DDBJ databases">
        <authorList>
            <person name="Du S."/>
            <person name="Wu Z."/>
            <person name="Wu Y."/>
            <person name="Yang M."/>
            <person name="Shao J."/>
            <person name="Liu H."/>
            <person name="Zhao Y."/>
            <person name="Zhang Z."/>
        </authorList>
    </citation>
    <scope>NUCLEOTIDE SEQUENCE [LARGE SCALE GENOMIC DNA]</scope>
</reference>
<organism evidence="1 2">
    <name type="scientific">Pelagibacter phage HTVC041P</name>
    <dbReference type="NCBI Taxonomy" id="3072833"/>
    <lineage>
        <taxon>Viruses</taxon>
        <taxon>Duplodnaviria</taxon>
        <taxon>Heunggongvirae</taxon>
        <taxon>Uroviricota</taxon>
        <taxon>Caudoviricetes</taxon>
        <taxon>Autographivirales</taxon>
        <taxon>Autographivirales incertae sedis</taxon>
        <taxon>Aequorvirus</taxon>
        <taxon>Aequorvirus HTVC041P</taxon>
    </lineage>
</organism>